<proteinExistence type="predicted"/>
<dbReference type="InParanoid" id="A0A1S0TYU0"/>
<evidence type="ECO:0000313" key="1">
    <source>
        <dbReference type="EMBL" id="EFO22547.1"/>
    </source>
</evidence>
<sequence length="173" mass="19522">MGMGNDQLSLNQFGRPLVYPLALVHYFNFSPLFVAAGTSRNAKISLGKKSSKSSDEKVCADDIQFLVDFVGFLTQRIKDPLPSSISSSFLACKTRMSKQLYIMVNRGRIITMVTNHESTPSVPAPASSFYDSRFRDKRCGRCRQHFILINLQITLHHTLNDFVYTSVFPKIYG</sequence>
<protein>
    <submittedName>
        <fullName evidence="1">Uncharacterized protein</fullName>
    </submittedName>
</protein>
<organism evidence="1">
    <name type="scientific">Loa loa</name>
    <name type="common">Eye worm</name>
    <name type="synonym">Filaria loa</name>
    <dbReference type="NCBI Taxonomy" id="7209"/>
    <lineage>
        <taxon>Eukaryota</taxon>
        <taxon>Metazoa</taxon>
        <taxon>Ecdysozoa</taxon>
        <taxon>Nematoda</taxon>
        <taxon>Chromadorea</taxon>
        <taxon>Rhabditida</taxon>
        <taxon>Spirurina</taxon>
        <taxon>Spiruromorpha</taxon>
        <taxon>Filarioidea</taxon>
        <taxon>Onchocercidae</taxon>
        <taxon>Loa</taxon>
    </lineage>
</organism>
<dbReference type="KEGG" id="loa:LOAG_05942"/>
<gene>
    <name evidence="1" type="ORF">LOAG_05942</name>
</gene>
<dbReference type="EMBL" id="JH712108">
    <property type="protein sequence ID" value="EFO22547.1"/>
    <property type="molecule type" value="Genomic_DNA"/>
</dbReference>
<dbReference type="RefSeq" id="XP_003141527.1">
    <property type="nucleotide sequence ID" value="XM_003141479.1"/>
</dbReference>
<dbReference type="CTD" id="9943349"/>
<dbReference type="AlphaFoldDB" id="A0A1S0TYU0"/>
<reference evidence="1" key="1">
    <citation type="submission" date="2012-04" db="EMBL/GenBank/DDBJ databases">
        <title>The Genome Sequence of Loa loa.</title>
        <authorList>
            <consortium name="The Broad Institute Genome Sequencing Platform"/>
            <consortium name="Broad Institute Genome Sequencing Center for Infectious Disease"/>
            <person name="Nutman T.B."/>
            <person name="Fink D.L."/>
            <person name="Russ C."/>
            <person name="Young S."/>
            <person name="Zeng Q."/>
            <person name="Gargeya S."/>
            <person name="Alvarado L."/>
            <person name="Berlin A."/>
            <person name="Chapman S.B."/>
            <person name="Chen Z."/>
            <person name="Freedman E."/>
            <person name="Gellesch M."/>
            <person name="Goldberg J."/>
            <person name="Griggs A."/>
            <person name="Gujja S."/>
            <person name="Heilman E.R."/>
            <person name="Heiman D."/>
            <person name="Howarth C."/>
            <person name="Mehta T."/>
            <person name="Neiman D."/>
            <person name="Pearson M."/>
            <person name="Roberts A."/>
            <person name="Saif S."/>
            <person name="Shea T."/>
            <person name="Shenoy N."/>
            <person name="Sisk P."/>
            <person name="Stolte C."/>
            <person name="Sykes S."/>
            <person name="White J."/>
            <person name="Yandava C."/>
            <person name="Haas B."/>
            <person name="Henn M.R."/>
            <person name="Nusbaum C."/>
            <person name="Birren B."/>
        </authorList>
    </citation>
    <scope>NUCLEOTIDE SEQUENCE [LARGE SCALE GENOMIC DNA]</scope>
</reference>
<name>A0A1S0TYU0_LOALO</name>
<dbReference type="GeneID" id="9943349"/>
<accession>A0A1S0TYU0</accession>